<keyword evidence="2" id="KW-0812">Transmembrane</keyword>
<evidence type="ECO:0000256" key="2">
    <source>
        <dbReference type="SAM" id="Phobius"/>
    </source>
</evidence>
<reference evidence="3 4" key="1">
    <citation type="submission" date="2019-08" db="EMBL/GenBank/DDBJ databases">
        <title>Bacillus genomes from the desert of Cuatro Cienegas, Coahuila.</title>
        <authorList>
            <person name="Olmedo-Alvarez G."/>
        </authorList>
    </citation>
    <scope>NUCLEOTIDE SEQUENCE [LARGE SCALE GENOMIC DNA]</scope>
    <source>
        <strain evidence="3 4">CH98b_3T</strain>
    </source>
</reference>
<evidence type="ECO:0000313" key="4">
    <source>
        <dbReference type="Proteomes" id="UP000324517"/>
    </source>
</evidence>
<dbReference type="EMBL" id="VTET01000019">
    <property type="protein sequence ID" value="TYS63548.1"/>
    <property type="molecule type" value="Genomic_DNA"/>
</dbReference>
<dbReference type="RefSeq" id="WP_148980566.1">
    <property type="nucleotide sequence ID" value="NZ_JBNILM010000020.1"/>
</dbReference>
<evidence type="ECO:0000313" key="3">
    <source>
        <dbReference type="EMBL" id="TYS63548.1"/>
    </source>
</evidence>
<organism evidence="3 4">
    <name type="scientific">Sutcliffiella horikoshii</name>
    <dbReference type="NCBI Taxonomy" id="79883"/>
    <lineage>
        <taxon>Bacteria</taxon>
        <taxon>Bacillati</taxon>
        <taxon>Bacillota</taxon>
        <taxon>Bacilli</taxon>
        <taxon>Bacillales</taxon>
        <taxon>Bacillaceae</taxon>
        <taxon>Sutcliffiella</taxon>
    </lineage>
</organism>
<feature type="coiled-coil region" evidence="1">
    <location>
        <begin position="113"/>
        <end position="220"/>
    </location>
</feature>
<protein>
    <submittedName>
        <fullName evidence="3">Uncharacterized protein</fullName>
    </submittedName>
</protein>
<keyword evidence="2" id="KW-1133">Transmembrane helix</keyword>
<keyword evidence="2" id="KW-0472">Membrane</keyword>
<dbReference type="AlphaFoldDB" id="A0A5D4SMW4"/>
<keyword evidence="1" id="KW-0175">Coiled coil</keyword>
<accession>A0A5D4SMW4</accession>
<name>A0A5D4SMW4_9BACI</name>
<comment type="caution">
    <text evidence="3">The sequence shown here is derived from an EMBL/GenBank/DDBJ whole genome shotgun (WGS) entry which is preliminary data.</text>
</comment>
<sequence length="252" mass="28904">MKLLEKEKDSQELTEAMEELQGMYDTLFYNEIKEKMTDIFTEIQIAQTTMERATKRSADSVNGYLHLVKEDLETQVEEKHKEALSNISNWLHHLSQSMEEQYKKGSDLLVEQHQDLIHKVESYKTALESSKNELESKLNQFFHTTEQGRDNTLNALRETKESLCSSLVDLQDNLRGIHEAIELNNQRNEAQLSEEMEVVKNEIEELKEAFEGSIKSIEEKLDANAKTTKMLLYGVLGSQVVLIGLGVVGYFG</sequence>
<gene>
    <name evidence="3" type="ORF">FZC75_21140</name>
</gene>
<feature type="transmembrane region" description="Helical" evidence="2">
    <location>
        <begin position="230"/>
        <end position="251"/>
    </location>
</feature>
<dbReference type="Proteomes" id="UP000324517">
    <property type="component" value="Unassembled WGS sequence"/>
</dbReference>
<proteinExistence type="predicted"/>
<evidence type="ECO:0000256" key="1">
    <source>
        <dbReference type="SAM" id="Coils"/>
    </source>
</evidence>
<dbReference type="OrthoDB" id="9920516at2"/>